<organism evidence="6 7">
    <name type="scientific">Romanomermis culicivorax</name>
    <name type="common">Nematode worm</name>
    <dbReference type="NCBI Taxonomy" id="13658"/>
    <lineage>
        <taxon>Eukaryota</taxon>
        <taxon>Metazoa</taxon>
        <taxon>Ecdysozoa</taxon>
        <taxon>Nematoda</taxon>
        <taxon>Enoplea</taxon>
        <taxon>Dorylaimia</taxon>
        <taxon>Mermithida</taxon>
        <taxon>Mermithoidea</taxon>
        <taxon>Mermithidae</taxon>
        <taxon>Romanomermis</taxon>
    </lineage>
</organism>
<dbReference type="InterPro" id="IPR008928">
    <property type="entry name" value="6-hairpin_glycosidase_sf"/>
</dbReference>
<evidence type="ECO:0000256" key="4">
    <source>
        <dbReference type="ARBA" id="ARBA00019905"/>
    </source>
</evidence>
<dbReference type="OMA" id="RYWDASD"/>
<reference evidence="7" key="1">
    <citation type="submission" date="2022-11" db="UniProtKB">
        <authorList>
            <consortium name="WormBaseParasite"/>
        </authorList>
    </citation>
    <scope>IDENTIFICATION</scope>
</reference>
<comment type="similarity">
    <text evidence="2 5">Belongs to the glycosyl hydrolase 37 family.</text>
</comment>
<protein>
    <recommendedName>
        <fullName evidence="4 5">Trehalase</fullName>
        <ecNumber evidence="3 5">3.2.1.28</ecNumber>
    </recommendedName>
    <alternativeName>
        <fullName evidence="5">Alpha-trehalose glucohydrolase</fullName>
    </alternativeName>
</protein>
<dbReference type="Gene3D" id="1.50.10.10">
    <property type="match status" value="1"/>
</dbReference>
<comment type="catalytic activity">
    <reaction evidence="1 5">
        <text>alpha,alpha-trehalose + H2O = alpha-D-glucose + beta-D-glucose</text>
        <dbReference type="Rhea" id="RHEA:32675"/>
        <dbReference type="ChEBI" id="CHEBI:15377"/>
        <dbReference type="ChEBI" id="CHEBI:15903"/>
        <dbReference type="ChEBI" id="CHEBI:16551"/>
        <dbReference type="ChEBI" id="CHEBI:17925"/>
        <dbReference type="EC" id="3.2.1.28"/>
    </reaction>
</comment>
<evidence type="ECO:0000313" key="7">
    <source>
        <dbReference type="WBParaSite" id="nRc.2.0.1.t21578-RA"/>
    </source>
</evidence>
<sequence length="563" mass="65434">MCQSQIFCNGPILEAVAKYNVFKDSKEYVDRPLAKSEAEILAEFRREFGENGQNLDENRRENLRDFLEKNFQTPGTELISYVPDDWQAHPKTLDFIRDKKYRKWAKDLNRIWKQLCKEVNRSIAANPDRYSLLYVPYHFIIPGGRFREYYNWDSLWVVKGLLATEMFATAKAMIKNFAYLINEYGFVPNGGRVYYLSRSQPPVFAQMINEYLKETGDRDFLISLLPTMEKELTFWSKERSIIYDTTENSGKRSVLFQYKVKTNVPRPESYREDVEKAQSLPKKRRSQFYTEIASAAESGWDFSSRFFDQNSNDLASIRTSRILPVDLNAFMCVNYKIISEAFELNGQYAKSNIYKNLYRNMRDAMMNVFYNETMGAWFDIDLDTKSHNLNFYTSNLSPLFADCYEFEDSTIGNQKILNYFMKSGAAKFPDGIPTSLRFTNQQWDFPNGWPNAQHMIIEGFENSGDPKLQKLAYQIADAWLKNNYGIFARTGFMFEKFDVTGASQAGSGGEYDVQVGFAWSNGVVLDLLRKYGHALHYPKTEKLPPMAAYHLSTKNWKYNSPVG</sequence>
<dbReference type="GO" id="GO:0005993">
    <property type="term" value="P:trehalose catabolic process"/>
    <property type="evidence" value="ECO:0007669"/>
    <property type="project" value="TreeGrafter"/>
</dbReference>
<dbReference type="InterPro" id="IPR012341">
    <property type="entry name" value="6hp_glycosidase-like_sf"/>
</dbReference>
<keyword evidence="5" id="KW-0378">Hydrolase</keyword>
<dbReference type="PANTHER" id="PTHR23403">
    <property type="entry name" value="TREHALASE"/>
    <property type="match status" value="1"/>
</dbReference>
<dbReference type="PANTHER" id="PTHR23403:SF1">
    <property type="entry name" value="TREHALASE"/>
    <property type="match status" value="1"/>
</dbReference>
<dbReference type="WBParaSite" id="nRc.2.0.1.t21578-RA">
    <property type="protein sequence ID" value="nRc.2.0.1.t21578-RA"/>
    <property type="gene ID" value="nRc.2.0.1.g21578"/>
</dbReference>
<dbReference type="AlphaFoldDB" id="A0A915J761"/>
<keyword evidence="6" id="KW-1185">Reference proteome</keyword>
<evidence type="ECO:0000313" key="6">
    <source>
        <dbReference type="Proteomes" id="UP000887565"/>
    </source>
</evidence>
<dbReference type="PRINTS" id="PR00744">
    <property type="entry name" value="GLHYDRLASE37"/>
</dbReference>
<dbReference type="SUPFAM" id="SSF48208">
    <property type="entry name" value="Six-hairpin glycosidases"/>
    <property type="match status" value="1"/>
</dbReference>
<dbReference type="InterPro" id="IPR001661">
    <property type="entry name" value="Glyco_hydro_37"/>
</dbReference>
<dbReference type="Proteomes" id="UP000887565">
    <property type="component" value="Unplaced"/>
</dbReference>
<accession>A0A915J761</accession>
<dbReference type="Pfam" id="PF01204">
    <property type="entry name" value="Trehalase"/>
    <property type="match status" value="1"/>
</dbReference>
<evidence type="ECO:0000256" key="1">
    <source>
        <dbReference type="ARBA" id="ARBA00001576"/>
    </source>
</evidence>
<proteinExistence type="inferred from homology"/>
<evidence type="ECO:0000256" key="3">
    <source>
        <dbReference type="ARBA" id="ARBA00012757"/>
    </source>
</evidence>
<name>A0A915J761_ROMCU</name>
<evidence type="ECO:0000256" key="2">
    <source>
        <dbReference type="ARBA" id="ARBA00005615"/>
    </source>
</evidence>
<dbReference type="EC" id="3.2.1.28" evidence="3 5"/>
<dbReference type="GO" id="GO:0004555">
    <property type="term" value="F:alpha,alpha-trehalase activity"/>
    <property type="evidence" value="ECO:0007669"/>
    <property type="project" value="UniProtKB-EC"/>
</dbReference>
<evidence type="ECO:0000256" key="5">
    <source>
        <dbReference type="RuleBase" id="RU361180"/>
    </source>
</evidence>
<keyword evidence="5" id="KW-0326">Glycosidase</keyword>